<feature type="chain" id="PRO_5031128501" evidence="1">
    <location>
        <begin position="22"/>
        <end position="240"/>
    </location>
</feature>
<dbReference type="EMBL" id="JACHDY010000003">
    <property type="protein sequence ID" value="MBB5318054.1"/>
    <property type="molecule type" value="Genomic_DNA"/>
</dbReference>
<proteinExistence type="predicted"/>
<name>A0A7W8IJ13_9BACT</name>
<keyword evidence="1" id="KW-0732">Signal</keyword>
<evidence type="ECO:0000313" key="3">
    <source>
        <dbReference type="Proteomes" id="UP000568106"/>
    </source>
</evidence>
<evidence type="ECO:0000313" key="2">
    <source>
        <dbReference type="EMBL" id="MBB5318054.1"/>
    </source>
</evidence>
<protein>
    <submittedName>
        <fullName evidence="2">Uncharacterized protein</fullName>
    </submittedName>
</protein>
<comment type="caution">
    <text evidence="2">The sequence shown here is derived from an EMBL/GenBank/DDBJ whole genome shotgun (WGS) entry which is preliminary data.</text>
</comment>
<accession>A0A7W8IJ13</accession>
<gene>
    <name evidence="2" type="ORF">HDF09_002740</name>
</gene>
<keyword evidence="3" id="KW-1185">Reference proteome</keyword>
<dbReference type="Proteomes" id="UP000568106">
    <property type="component" value="Unassembled WGS sequence"/>
</dbReference>
<organism evidence="2 3">
    <name type="scientific">Tunturiibacter empetritectus</name>
    <dbReference type="NCBI Taxonomy" id="3069691"/>
    <lineage>
        <taxon>Bacteria</taxon>
        <taxon>Pseudomonadati</taxon>
        <taxon>Acidobacteriota</taxon>
        <taxon>Terriglobia</taxon>
        <taxon>Terriglobales</taxon>
        <taxon>Acidobacteriaceae</taxon>
        <taxon>Tunturiibacter</taxon>
    </lineage>
</organism>
<evidence type="ECO:0000256" key="1">
    <source>
        <dbReference type="SAM" id="SignalP"/>
    </source>
</evidence>
<dbReference type="AlphaFoldDB" id="A0A7W8IJ13"/>
<reference evidence="2" key="1">
    <citation type="submission" date="2020-08" db="EMBL/GenBank/DDBJ databases">
        <title>Genomic Encyclopedia of Type Strains, Phase IV (KMG-V): Genome sequencing to study the core and pangenomes of soil and plant-associated prokaryotes.</title>
        <authorList>
            <person name="Whitman W."/>
        </authorList>
    </citation>
    <scope>NUCLEOTIDE SEQUENCE [LARGE SCALE GENOMIC DNA]</scope>
    <source>
        <strain evidence="2">M8UP27</strain>
    </source>
</reference>
<sequence>MRHAIQLAATLLLFAAPAAHAQISSPQIKRDKKQPKENVEWLWQYGPPPADGRETQLVLDTRFRPFLAQYLTAPQTFWGSPKTGYKPLDETALDFLSVPDKVLADDNRYLSITGCVFRFNPARGLLWVDLGLPHPLIAFAAIDWIKDSRTPSEPGAEYTLWVFANHPIDPDHIPPALTHSVARWTAQPPSGSTVIQQITRAILVDPDGTPHQIQPAAIGANTFTKPQDFIKSQDDQKAQP</sequence>
<feature type="signal peptide" evidence="1">
    <location>
        <begin position="1"/>
        <end position="21"/>
    </location>
</feature>